<name>A0AAV9MRC7_9SOLN</name>
<organism evidence="1 2">
    <name type="scientific">Solanum pinnatisectum</name>
    <name type="common">tansyleaf nightshade</name>
    <dbReference type="NCBI Taxonomy" id="50273"/>
    <lineage>
        <taxon>Eukaryota</taxon>
        <taxon>Viridiplantae</taxon>
        <taxon>Streptophyta</taxon>
        <taxon>Embryophyta</taxon>
        <taxon>Tracheophyta</taxon>
        <taxon>Spermatophyta</taxon>
        <taxon>Magnoliopsida</taxon>
        <taxon>eudicotyledons</taxon>
        <taxon>Gunneridae</taxon>
        <taxon>Pentapetalae</taxon>
        <taxon>asterids</taxon>
        <taxon>lamiids</taxon>
        <taxon>Solanales</taxon>
        <taxon>Solanaceae</taxon>
        <taxon>Solanoideae</taxon>
        <taxon>Solaneae</taxon>
        <taxon>Solanum</taxon>
    </lineage>
</organism>
<proteinExistence type="predicted"/>
<evidence type="ECO:0000313" key="1">
    <source>
        <dbReference type="EMBL" id="KAK4739272.1"/>
    </source>
</evidence>
<sequence>MAFLLPSLDLVKLIEVLNKKQWQACIASFMHALNNSKKVLELLYLQSMKFIVFLSEAIMFLRENFRMDTMKFLKFDIPIMALTATATTRVREDILQSLHMSKATQIVLTSFFWSNLRFLIWNEHFLL</sequence>
<protein>
    <submittedName>
        <fullName evidence="1">Uncharacterized protein</fullName>
    </submittedName>
</protein>
<dbReference type="EMBL" id="JAWPEI010000001">
    <property type="protein sequence ID" value="KAK4739272.1"/>
    <property type="molecule type" value="Genomic_DNA"/>
</dbReference>
<dbReference type="Proteomes" id="UP001311915">
    <property type="component" value="Unassembled WGS sequence"/>
</dbReference>
<dbReference type="Gene3D" id="3.40.50.300">
    <property type="entry name" value="P-loop containing nucleotide triphosphate hydrolases"/>
    <property type="match status" value="1"/>
</dbReference>
<accession>A0AAV9MRC7</accession>
<evidence type="ECO:0000313" key="2">
    <source>
        <dbReference type="Proteomes" id="UP001311915"/>
    </source>
</evidence>
<reference evidence="1 2" key="1">
    <citation type="submission" date="2023-10" db="EMBL/GenBank/DDBJ databases">
        <title>Genome-Wide Identification Analysis in wild type Solanum Pinnatisectum Reveals Some Genes Defensing Phytophthora Infestans.</title>
        <authorList>
            <person name="Sun C."/>
        </authorList>
    </citation>
    <scope>NUCLEOTIDE SEQUENCE [LARGE SCALE GENOMIC DNA]</scope>
    <source>
        <strain evidence="1">LQN</strain>
        <tissue evidence="1">Leaf</tissue>
    </source>
</reference>
<dbReference type="AlphaFoldDB" id="A0AAV9MRC7"/>
<gene>
    <name evidence="1" type="ORF">R3W88_002969</name>
</gene>
<dbReference type="InterPro" id="IPR027417">
    <property type="entry name" value="P-loop_NTPase"/>
</dbReference>
<comment type="caution">
    <text evidence="1">The sequence shown here is derived from an EMBL/GenBank/DDBJ whole genome shotgun (WGS) entry which is preliminary data.</text>
</comment>
<keyword evidence="2" id="KW-1185">Reference proteome</keyword>